<dbReference type="PANTHER" id="PTHR48070">
    <property type="entry name" value="ESTERASE OVCA2"/>
    <property type="match status" value="1"/>
</dbReference>
<evidence type="ECO:0000313" key="4">
    <source>
        <dbReference type="EMBL" id="KAH6888624.1"/>
    </source>
</evidence>
<comment type="caution">
    <text evidence="4">The sequence shown here is derived from an EMBL/GenBank/DDBJ whole genome shotgun (WGS) entry which is preliminary data.</text>
</comment>
<sequence length="259" mass="28609">MTQTIGTSPNLHLPRILCLHGGGVNGQVFEIQCRVIITRLKTNFRLVFMDGPFLSPAHPAIVQVFGELGPFHSWLRWTPEQQQELDAAAAAAEIRYMCRRAMDLDEGTGEWVGVLGFSQGAKIAASLLWTQEKVTQELGEDEAATSFKFGVIMAGRAPLVQLDGRVDIPRHVVDAARLSSDFDDWPETNVGPHVLSTPTLHVHGLRDPGLDQHRILFNNYCKIGTAQLVEWDGDHRIPIKSNDVEPVVSKILEMAGKCA</sequence>
<dbReference type="EMBL" id="JAGPYM010000012">
    <property type="protein sequence ID" value="KAH6888624.1"/>
    <property type="molecule type" value="Genomic_DNA"/>
</dbReference>
<reference evidence="4 5" key="1">
    <citation type="journal article" date="2021" name="Nat. Commun.">
        <title>Genetic determinants of endophytism in the Arabidopsis root mycobiome.</title>
        <authorList>
            <person name="Mesny F."/>
            <person name="Miyauchi S."/>
            <person name="Thiergart T."/>
            <person name="Pickel B."/>
            <person name="Atanasova L."/>
            <person name="Karlsson M."/>
            <person name="Huettel B."/>
            <person name="Barry K.W."/>
            <person name="Haridas S."/>
            <person name="Chen C."/>
            <person name="Bauer D."/>
            <person name="Andreopoulos W."/>
            <person name="Pangilinan J."/>
            <person name="LaButti K."/>
            <person name="Riley R."/>
            <person name="Lipzen A."/>
            <person name="Clum A."/>
            <person name="Drula E."/>
            <person name="Henrissat B."/>
            <person name="Kohler A."/>
            <person name="Grigoriev I.V."/>
            <person name="Martin F.M."/>
            <person name="Hacquard S."/>
        </authorList>
    </citation>
    <scope>NUCLEOTIDE SEQUENCE [LARGE SCALE GENOMIC DNA]</scope>
    <source>
        <strain evidence="4 5">MPI-CAGE-CH-0241</strain>
    </source>
</reference>
<protein>
    <submittedName>
        <fullName evidence="4">Serine hydrolase FSH</fullName>
    </submittedName>
</protein>
<keyword evidence="5" id="KW-1185">Reference proteome</keyword>
<dbReference type="InterPro" id="IPR050593">
    <property type="entry name" value="LovG"/>
</dbReference>
<evidence type="ECO:0000256" key="1">
    <source>
        <dbReference type="ARBA" id="ARBA00005863"/>
    </source>
</evidence>
<gene>
    <name evidence="4" type="ORF">B0T10DRAFT_562194</name>
</gene>
<dbReference type="SUPFAM" id="SSF53474">
    <property type="entry name" value="alpha/beta-Hydrolases"/>
    <property type="match status" value="1"/>
</dbReference>
<evidence type="ECO:0000256" key="2">
    <source>
        <dbReference type="ARBA" id="ARBA00022801"/>
    </source>
</evidence>
<dbReference type="GO" id="GO:0005634">
    <property type="term" value="C:nucleus"/>
    <property type="evidence" value="ECO:0007669"/>
    <property type="project" value="TreeGrafter"/>
</dbReference>
<dbReference type="AlphaFoldDB" id="A0A9P8W440"/>
<organism evidence="4 5">
    <name type="scientific">Thelonectria olida</name>
    <dbReference type="NCBI Taxonomy" id="1576542"/>
    <lineage>
        <taxon>Eukaryota</taxon>
        <taxon>Fungi</taxon>
        <taxon>Dikarya</taxon>
        <taxon>Ascomycota</taxon>
        <taxon>Pezizomycotina</taxon>
        <taxon>Sordariomycetes</taxon>
        <taxon>Hypocreomycetidae</taxon>
        <taxon>Hypocreales</taxon>
        <taxon>Nectriaceae</taxon>
        <taxon>Thelonectria</taxon>
    </lineage>
</organism>
<dbReference type="InterPro" id="IPR029058">
    <property type="entry name" value="AB_hydrolase_fold"/>
</dbReference>
<dbReference type="OrthoDB" id="2094269at2759"/>
<accession>A0A9P8W440</accession>
<dbReference type="InterPro" id="IPR005645">
    <property type="entry name" value="FSH-like_dom"/>
</dbReference>
<dbReference type="Proteomes" id="UP000777438">
    <property type="component" value="Unassembled WGS sequence"/>
</dbReference>
<dbReference type="PANTHER" id="PTHR48070:SF3">
    <property type="entry name" value="ESTERASE DBAE-RELATED"/>
    <property type="match status" value="1"/>
</dbReference>
<proteinExistence type="inferred from homology"/>
<dbReference type="GO" id="GO:0005737">
    <property type="term" value="C:cytoplasm"/>
    <property type="evidence" value="ECO:0007669"/>
    <property type="project" value="TreeGrafter"/>
</dbReference>
<evidence type="ECO:0000313" key="5">
    <source>
        <dbReference type="Proteomes" id="UP000777438"/>
    </source>
</evidence>
<dbReference type="GO" id="GO:0044550">
    <property type="term" value="P:secondary metabolite biosynthetic process"/>
    <property type="evidence" value="ECO:0007669"/>
    <property type="project" value="TreeGrafter"/>
</dbReference>
<feature type="domain" description="Serine hydrolase" evidence="3">
    <location>
        <begin position="14"/>
        <end position="246"/>
    </location>
</feature>
<dbReference type="GO" id="GO:0016787">
    <property type="term" value="F:hydrolase activity"/>
    <property type="evidence" value="ECO:0007669"/>
    <property type="project" value="UniProtKB-KW"/>
</dbReference>
<comment type="similarity">
    <text evidence="1">Belongs to the LovG family.</text>
</comment>
<keyword evidence="2 4" id="KW-0378">Hydrolase</keyword>
<name>A0A9P8W440_9HYPO</name>
<evidence type="ECO:0000259" key="3">
    <source>
        <dbReference type="Pfam" id="PF03959"/>
    </source>
</evidence>
<dbReference type="Gene3D" id="3.40.50.1820">
    <property type="entry name" value="alpha/beta hydrolase"/>
    <property type="match status" value="1"/>
</dbReference>
<dbReference type="Pfam" id="PF03959">
    <property type="entry name" value="FSH1"/>
    <property type="match status" value="1"/>
</dbReference>